<dbReference type="InterPro" id="IPR017441">
    <property type="entry name" value="Protein_kinase_ATP_BS"/>
</dbReference>
<dbReference type="InterPro" id="IPR046349">
    <property type="entry name" value="C1-like_sf"/>
</dbReference>
<feature type="region of interest" description="Disordered" evidence="4">
    <location>
        <begin position="1"/>
        <end position="23"/>
    </location>
</feature>
<sequence>MPSTNANLRLPPASPSPLAVNGDVANMSRSQSQNFPANGLAGPAISIPMSHSVNDNLAANATTPTGAGPNAFSRYDESASKSPKSNRAHCIPHKWEARRNKHLTRCYSCGRPISFMSSCQRCTVCKSRVHAECRRNVGNNCGLTAKHLRACIEHMVTSGTHDDWVETGSTPQEMIEPLRPASRGDLAESSSSNSANSSTPSTPAWTLRNPSGMATLHPSIAEMAPKTAPLVITSSPSIASDSLFTFPDSAPRVPSIVLPSSTDDNMNKNSIGVDSDHTLLPFGSGDESDQNTLASDMDAGMSDDGRVHKWDRRAWSKGTIRDKSSTTLKEDLVIPFDKVTIARSIGRGRFGEVFACDHFGEAAIKWINVDHTDTPDNHFLKFLEDVREVKLARHDRILAFFGCTMDKNTNMMGIVIDYCEGKPLHTILHQRDTYYARLDFQKVVRLASQICQGMSYLHNRKLLHKDLRTKNIFITAKNNVVITDYSLFTIKMLAKPSRNRTIITPDHWLCYLAPEMVHSLSADLKTFPFSEQSDVYAFGTIFYEFIAYDFPFTKQHPDSIIWQVGVGIKPPLGNLNVCREAKVVLVRCWMHKPEDRPSFSEILKMVERLPMKHLCRSPSNPL</sequence>
<proteinExistence type="predicted"/>
<dbReference type="SMART" id="SM00109">
    <property type="entry name" value="C1"/>
    <property type="match status" value="1"/>
</dbReference>
<name>A0A7E4VLJ6_PANRE</name>
<dbReference type="WBParaSite" id="Pan_g22590.t1">
    <property type="protein sequence ID" value="Pan_g22590.t1"/>
    <property type="gene ID" value="Pan_g22590"/>
</dbReference>
<dbReference type="PROSITE" id="PS50011">
    <property type="entry name" value="PROTEIN_KINASE_DOM"/>
    <property type="match status" value="1"/>
</dbReference>
<evidence type="ECO:0000259" key="6">
    <source>
        <dbReference type="PROSITE" id="PS50081"/>
    </source>
</evidence>
<feature type="region of interest" description="Disordered" evidence="4">
    <location>
        <begin position="181"/>
        <end position="209"/>
    </location>
</feature>
<feature type="domain" description="Protein kinase" evidence="5">
    <location>
        <begin position="339"/>
        <end position="609"/>
    </location>
</feature>
<keyword evidence="1" id="KW-0479">Metal-binding</keyword>
<dbReference type="InterPro" id="IPR001245">
    <property type="entry name" value="Ser-Thr/Tyr_kinase_cat_dom"/>
</dbReference>
<keyword evidence="3" id="KW-0067">ATP-binding</keyword>
<dbReference type="InterPro" id="IPR000719">
    <property type="entry name" value="Prot_kinase_dom"/>
</dbReference>
<dbReference type="InterPro" id="IPR011009">
    <property type="entry name" value="Kinase-like_dom_sf"/>
</dbReference>
<evidence type="ECO:0000259" key="5">
    <source>
        <dbReference type="PROSITE" id="PS50011"/>
    </source>
</evidence>
<dbReference type="SUPFAM" id="SSF57889">
    <property type="entry name" value="Cysteine-rich domain"/>
    <property type="match status" value="1"/>
</dbReference>
<organism evidence="7 8">
    <name type="scientific">Panagrellus redivivus</name>
    <name type="common">Microworm</name>
    <dbReference type="NCBI Taxonomy" id="6233"/>
    <lineage>
        <taxon>Eukaryota</taxon>
        <taxon>Metazoa</taxon>
        <taxon>Ecdysozoa</taxon>
        <taxon>Nematoda</taxon>
        <taxon>Chromadorea</taxon>
        <taxon>Rhabditida</taxon>
        <taxon>Tylenchina</taxon>
        <taxon>Panagrolaimomorpha</taxon>
        <taxon>Panagrolaimoidea</taxon>
        <taxon>Panagrolaimidae</taxon>
        <taxon>Panagrellus</taxon>
    </lineage>
</organism>
<dbReference type="InterPro" id="IPR051681">
    <property type="entry name" value="Ser/Thr_Kinases-Pseudokinases"/>
</dbReference>
<dbReference type="PANTHER" id="PTHR44329">
    <property type="entry name" value="SERINE/THREONINE-PROTEIN KINASE TNNI3K-RELATED"/>
    <property type="match status" value="1"/>
</dbReference>
<reference evidence="7" key="1">
    <citation type="journal article" date="2013" name="Genetics">
        <title>The draft genome and transcriptome of Panagrellus redivivus are shaped by the harsh demands of a free-living lifestyle.</title>
        <authorList>
            <person name="Srinivasan J."/>
            <person name="Dillman A.R."/>
            <person name="Macchietto M.G."/>
            <person name="Heikkinen L."/>
            <person name="Lakso M."/>
            <person name="Fracchia K.M."/>
            <person name="Antoshechkin I."/>
            <person name="Mortazavi A."/>
            <person name="Wong G."/>
            <person name="Sternberg P.W."/>
        </authorList>
    </citation>
    <scope>NUCLEOTIDE SEQUENCE [LARGE SCALE GENOMIC DNA]</scope>
    <source>
        <strain evidence="7">MT8872</strain>
    </source>
</reference>
<dbReference type="Pfam" id="PF00130">
    <property type="entry name" value="C1_1"/>
    <property type="match status" value="1"/>
</dbReference>
<dbReference type="Gene3D" id="1.10.510.10">
    <property type="entry name" value="Transferase(Phosphotransferase) domain 1"/>
    <property type="match status" value="1"/>
</dbReference>
<feature type="region of interest" description="Disordered" evidence="4">
    <location>
        <begin position="56"/>
        <end position="86"/>
    </location>
</feature>
<dbReference type="PANTHER" id="PTHR44329:SF253">
    <property type="entry name" value="KINASE SUPPRESSOR OF RAS 2"/>
    <property type="match status" value="1"/>
</dbReference>
<accession>A0A7E4VLJ6</accession>
<dbReference type="InterPro" id="IPR002219">
    <property type="entry name" value="PKC_DAG/PE"/>
</dbReference>
<dbReference type="SUPFAM" id="SSF56112">
    <property type="entry name" value="Protein kinase-like (PK-like)"/>
    <property type="match status" value="1"/>
</dbReference>
<evidence type="ECO:0000313" key="7">
    <source>
        <dbReference type="Proteomes" id="UP000492821"/>
    </source>
</evidence>
<dbReference type="GO" id="GO:0004674">
    <property type="term" value="F:protein serine/threonine kinase activity"/>
    <property type="evidence" value="ECO:0007669"/>
    <property type="project" value="TreeGrafter"/>
</dbReference>
<protein>
    <submittedName>
        <fullName evidence="8">Protein kinase domain-containing protein</fullName>
    </submittedName>
</protein>
<evidence type="ECO:0000313" key="8">
    <source>
        <dbReference type="WBParaSite" id="Pan_g22590.t1"/>
    </source>
</evidence>
<dbReference type="Proteomes" id="UP000492821">
    <property type="component" value="Unassembled WGS sequence"/>
</dbReference>
<dbReference type="GO" id="GO:0046872">
    <property type="term" value="F:metal ion binding"/>
    <property type="evidence" value="ECO:0007669"/>
    <property type="project" value="UniProtKB-KW"/>
</dbReference>
<dbReference type="PROSITE" id="PS00479">
    <property type="entry name" value="ZF_DAG_PE_1"/>
    <property type="match status" value="1"/>
</dbReference>
<dbReference type="PROSITE" id="PS00107">
    <property type="entry name" value="PROTEIN_KINASE_ATP"/>
    <property type="match status" value="1"/>
</dbReference>
<keyword evidence="7" id="KW-1185">Reference proteome</keyword>
<evidence type="ECO:0000256" key="3">
    <source>
        <dbReference type="PROSITE-ProRule" id="PRU10141"/>
    </source>
</evidence>
<dbReference type="InterPro" id="IPR008266">
    <property type="entry name" value="Tyr_kinase_AS"/>
</dbReference>
<evidence type="ECO:0000256" key="2">
    <source>
        <dbReference type="ARBA" id="ARBA00022833"/>
    </source>
</evidence>
<reference evidence="8" key="2">
    <citation type="submission" date="2020-10" db="UniProtKB">
        <authorList>
            <consortium name="WormBaseParasite"/>
        </authorList>
    </citation>
    <scope>IDENTIFICATION</scope>
</reference>
<dbReference type="Pfam" id="PF07714">
    <property type="entry name" value="PK_Tyr_Ser-Thr"/>
    <property type="match status" value="1"/>
</dbReference>
<feature type="binding site" evidence="3">
    <location>
        <position position="365"/>
    </location>
    <ligand>
        <name>ATP</name>
        <dbReference type="ChEBI" id="CHEBI:30616"/>
    </ligand>
</feature>
<evidence type="ECO:0000256" key="4">
    <source>
        <dbReference type="SAM" id="MobiDB-lite"/>
    </source>
</evidence>
<keyword evidence="3" id="KW-0547">Nucleotide-binding</keyword>
<feature type="compositionally biased region" description="Low complexity" evidence="4">
    <location>
        <begin position="189"/>
        <end position="204"/>
    </location>
</feature>
<dbReference type="Gene3D" id="3.30.200.20">
    <property type="entry name" value="Phosphorylase Kinase, domain 1"/>
    <property type="match status" value="1"/>
</dbReference>
<dbReference type="PROSITE" id="PS50081">
    <property type="entry name" value="ZF_DAG_PE_2"/>
    <property type="match status" value="1"/>
</dbReference>
<dbReference type="PROSITE" id="PS00109">
    <property type="entry name" value="PROTEIN_KINASE_TYR"/>
    <property type="match status" value="1"/>
</dbReference>
<evidence type="ECO:0000256" key="1">
    <source>
        <dbReference type="ARBA" id="ARBA00022723"/>
    </source>
</evidence>
<feature type="compositionally biased region" description="Low complexity" evidence="4">
    <location>
        <begin position="58"/>
        <end position="71"/>
    </location>
</feature>
<dbReference type="Gene3D" id="3.30.60.20">
    <property type="match status" value="1"/>
</dbReference>
<keyword evidence="2" id="KW-0862">Zinc</keyword>
<feature type="domain" description="Phorbol-ester/DAG-type" evidence="6">
    <location>
        <begin position="92"/>
        <end position="141"/>
    </location>
</feature>
<dbReference type="GO" id="GO:0005524">
    <property type="term" value="F:ATP binding"/>
    <property type="evidence" value="ECO:0007669"/>
    <property type="project" value="UniProtKB-UniRule"/>
</dbReference>
<dbReference type="AlphaFoldDB" id="A0A7E4VLJ6"/>